<evidence type="ECO:0000313" key="1">
    <source>
        <dbReference type="EMBL" id="SUZ66200.1"/>
    </source>
</evidence>
<reference evidence="1" key="1">
    <citation type="submission" date="2018-05" db="EMBL/GenBank/DDBJ databases">
        <authorList>
            <person name="Lanie J.A."/>
            <person name="Ng W.-L."/>
            <person name="Kazmierczak K.M."/>
            <person name="Andrzejewski T.M."/>
            <person name="Davidsen T.M."/>
            <person name="Wayne K.J."/>
            <person name="Tettelin H."/>
            <person name="Glass J.I."/>
            <person name="Rusch D."/>
            <person name="Podicherti R."/>
            <person name="Tsui H.-C.T."/>
            <person name="Winkler M.E."/>
        </authorList>
    </citation>
    <scope>NUCLEOTIDE SEQUENCE</scope>
</reference>
<dbReference type="EMBL" id="UINC01000978">
    <property type="protein sequence ID" value="SUZ66200.1"/>
    <property type="molecule type" value="Genomic_DNA"/>
</dbReference>
<sequence>MVDYDVAVLVRRAENRSTSIDPHGYR</sequence>
<accession>A0A381PGY5</accession>
<organism evidence="1">
    <name type="scientific">marine metagenome</name>
    <dbReference type="NCBI Taxonomy" id="408172"/>
    <lineage>
        <taxon>unclassified sequences</taxon>
        <taxon>metagenomes</taxon>
        <taxon>ecological metagenomes</taxon>
    </lineage>
</organism>
<proteinExistence type="predicted"/>
<gene>
    <name evidence="1" type="ORF">METZ01_LOCUS19054</name>
</gene>
<protein>
    <submittedName>
        <fullName evidence="1">Uncharacterized protein</fullName>
    </submittedName>
</protein>
<name>A0A381PGY5_9ZZZZ</name>
<dbReference type="AlphaFoldDB" id="A0A381PGY5"/>